<name>A0ACC2V8J3_9TREE</name>
<gene>
    <name evidence="1" type="ORF">QFC21_005551</name>
</gene>
<keyword evidence="2" id="KW-1185">Reference proteome</keyword>
<evidence type="ECO:0000313" key="2">
    <source>
        <dbReference type="Proteomes" id="UP001227268"/>
    </source>
</evidence>
<sequence length="364" mass="39885">MTSTAAPLYRKQQLNIACVQYDPQLKDVQGNIGRVKSFLRGMKRKEVDLLVCPEMALTGYMFTSGEDIKPFLEHPRIGPTALFCRELATTYGCWVIAGYPELAEDETETEAETRAQQSEATGTKKEGDVGVDAKPGYNSAVIVSPSGEVVGNYRKSFLYDTDKTWAREGDGFKVFDLPPPLGRTAIGICMGTSISFASFGKMISLTHKRAIDMNPKDFLAPFDAYELANYVKSVHADTLVVPMNWLDPPQEPPDDPLSVEAAQDRAPSPDNDDLGPEMSTLNYWAHRLMPLHDPAPTYPAHADSSSTSKGKEVVFVACNRVGTEQGTTFVGSSTVLTISSDPSRIELIEAFGRKEQGVMFATVH</sequence>
<comment type="caution">
    <text evidence="1">The sequence shown here is derived from an EMBL/GenBank/DDBJ whole genome shotgun (WGS) entry which is preliminary data.</text>
</comment>
<protein>
    <submittedName>
        <fullName evidence="1">Uncharacterized protein</fullName>
    </submittedName>
</protein>
<accession>A0ACC2V8J3</accession>
<organism evidence="1 2">
    <name type="scientific">Naganishia friedmannii</name>
    <dbReference type="NCBI Taxonomy" id="89922"/>
    <lineage>
        <taxon>Eukaryota</taxon>
        <taxon>Fungi</taxon>
        <taxon>Dikarya</taxon>
        <taxon>Basidiomycota</taxon>
        <taxon>Agaricomycotina</taxon>
        <taxon>Tremellomycetes</taxon>
        <taxon>Filobasidiales</taxon>
        <taxon>Filobasidiaceae</taxon>
        <taxon>Naganishia</taxon>
    </lineage>
</organism>
<evidence type="ECO:0000313" key="1">
    <source>
        <dbReference type="EMBL" id="KAJ9095679.1"/>
    </source>
</evidence>
<reference evidence="1" key="1">
    <citation type="submission" date="2023-04" db="EMBL/GenBank/DDBJ databases">
        <title>Draft Genome sequencing of Naganishia species isolated from polar environments using Oxford Nanopore Technology.</title>
        <authorList>
            <person name="Leo P."/>
            <person name="Venkateswaran K."/>
        </authorList>
    </citation>
    <scope>NUCLEOTIDE SEQUENCE</scope>
    <source>
        <strain evidence="1">MNA-CCFEE 5423</strain>
    </source>
</reference>
<proteinExistence type="predicted"/>
<dbReference type="EMBL" id="JASBWT010000021">
    <property type="protein sequence ID" value="KAJ9095679.1"/>
    <property type="molecule type" value="Genomic_DNA"/>
</dbReference>
<dbReference type="Proteomes" id="UP001227268">
    <property type="component" value="Unassembled WGS sequence"/>
</dbReference>